<protein>
    <submittedName>
        <fullName evidence="1">Uncharacterized protein</fullName>
    </submittedName>
</protein>
<name>A0ABQ7W2S6_SOLTU</name>
<sequence length="83" mass="9003">MAPHHNPYVPYILCLAGVSSMGNGRGLQTPSHINNRPLALAATGSKSSICEPLLYGNTSRHLRPTSEKARLEFNIMFIVAPDT</sequence>
<dbReference type="EMBL" id="JAIVGD010000005">
    <property type="protein sequence ID" value="KAH0775030.1"/>
    <property type="molecule type" value="Genomic_DNA"/>
</dbReference>
<evidence type="ECO:0000313" key="1">
    <source>
        <dbReference type="EMBL" id="KAH0775030.1"/>
    </source>
</evidence>
<accession>A0ABQ7W2S6</accession>
<proteinExistence type="predicted"/>
<organism evidence="1 2">
    <name type="scientific">Solanum tuberosum</name>
    <name type="common">Potato</name>
    <dbReference type="NCBI Taxonomy" id="4113"/>
    <lineage>
        <taxon>Eukaryota</taxon>
        <taxon>Viridiplantae</taxon>
        <taxon>Streptophyta</taxon>
        <taxon>Embryophyta</taxon>
        <taxon>Tracheophyta</taxon>
        <taxon>Spermatophyta</taxon>
        <taxon>Magnoliopsida</taxon>
        <taxon>eudicotyledons</taxon>
        <taxon>Gunneridae</taxon>
        <taxon>Pentapetalae</taxon>
        <taxon>asterids</taxon>
        <taxon>lamiids</taxon>
        <taxon>Solanales</taxon>
        <taxon>Solanaceae</taxon>
        <taxon>Solanoideae</taxon>
        <taxon>Solaneae</taxon>
        <taxon>Solanum</taxon>
    </lineage>
</organism>
<keyword evidence="2" id="KW-1185">Reference proteome</keyword>
<gene>
    <name evidence="1" type="ORF">KY290_012167</name>
</gene>
<reference evidence="1 2" key="1">
    <citation type="journal article" date="2021" name="bioRxiv">
        <title>Chromosome-scale and haplotype-resolved genome assembly of a tetraploid potato cultivar.</title>
        <authorList>
            <person name="Sun H."/>
            <person name="Jiao W.-B."/>
            <person name="Krause K."/>
            <person name="Campoy J.A."/>
            <person name="Goel M."/>
            <person name="Folz-Donahue K."/>
            <person name="Kukat C."/>
            <person name="Huettel B."/>
            <person name="Schneeberger K."/>
        </authorList>
    </citation>
    <scope>NUCLEOTIDE SEQUENCE [LARGE SCALE GENOMIC DNA]</scope>
    <source>
        <strain evidence="1">SolTubOtavaFocal</strain>
        <tissue evidence="1">Leaves</tissue>
    </source>
</reference>
<comment type="caution">
    <text evidence="1">The sequence shown here is derived from an EMBL/GenBank/DDBJ whole genome shotgun (WGS) entry which is preliminary data.</text>
</comment>
<evidence type="ECO:0000313" key="2">
    <source>
        <dbReference type="Proteomes" id="UP000826656"/>
    </source>
</evidence>
<dbReference type="Proteomes" id="UP000826656">
    <property type="component" value="Unassembled WGS sequence"/>
</dbReference>